<feature type="transmembrane region" description="Helical" evidence="1">
    <location>
        <begin position="273"/>
        <end position="290"/>
    </location>
</feature>
<protein>
    <recommendedName>
        <fullName evidence="3">Ionotropic glutamate receptor C-terminal domain-containing protein</fullName>
    </recommendedName>
</protein>
<evidence type="ECO:0000313" key="4">
    <source>
        <dbReference type="EMBL" id="KAL1525525.1"/>
    </source>
</evidence>
<organism evidence="4 5">
    <name type="scientific">Prymnesium parvum</name>
    <name type="common">Toxic golden alga</name>
    <dbReference type="NCBI Taxonomy" id="97485"/>
    <lineage>
        <taxon>Eukaryota</taxon>
        <taxon>Haptista</taxon>
        <taxon>Haptophyta</taxon>
        <taxon>Prymnesiophyceae</taxon>
        <taxon>Prymnesiales</taxon>
        <taxon>Prymnesiaceae</taxon>
        <taxon>Prymnesium</taxon>
    </lineage>
</organism>
<dbReference type="Gene3D" id="1.10.287.70">
    <property type="match status" value="1"/>
</dbReference>
<dbReference type="GO" id="GO:0015276">
    <property type="term" value="F:ligand-gated monoatomic ion channel activity"/>
    <property type="evidence" value="ECO:0007669"/>
    <property type="project" value="InterPro"/>
</dbReference>
<keyword evidence="1" id="KW-1133">Transmembrane helix</keyword>
<keyword evidence="2" id="KW-0732">Signal</keyword>
<dbReference type="EMBL" id="JBGBPQ010000004">
    <property type="protein sequence ID" value="KAL1525525.1"/>
    <property type="molecule type" value="Genomic_DNA"/>
</dbReference>
<dbReference type="Pfam" id="PF00060">
    <property type="entry name" value="Lig_chan"/>
    <property type="match status" value="1"/>
</dbReference>
<evidence type="ECO:0000259" key="3">
    <source>
        <dbReference type="Pfam" id="PF00060"/>
    </source>
</evidence>
<feature type="domain" description="Ionotropic glutamate receptor C-terminal" evidence="3">
    <location>
        <begin position="198"/>
        <end position="480"/>
    </location>
</feature>
<gene>
    <name evidence="4" type="ORF">AB1Y20_020381</name>
</gene>
<accession>A0AB34JUG7</accession>
<feature type="chain" id="PRO_5044274119" description="Ionotropic glutamate receptor C-terminal domain-containing protein" evidence="2">
    <location>
        <begin position="16"/>
        <end position="676"/>
    </location>
</feature>
<evidence type="ECO:0000256" key="1">
    <source>
        <dbReference type="SAM" id="Phobius"/>
    </source>
</evidence>
<evidence type="ECO:0000313" key="5">
    <source>
        <dbReference type="Proteomes" id="UP001515480"/>
    </source>
</evidence>
<dbReference type="Proteomes" id="UP001515480">
    <property type="component" value="Unassembled WGS sequence"/>
</dbReference>
<sequence>MSLAVVVTALVAAWPQYIDPLADIIDCRNNTNASDACGPAVHLRTEYDNNYCLAYEKMLNGSVDLLGSLAGMVIDVIIVAPGVEALIVTDSYNRTSLKGLTGELIASVALAGNFKYRAIFVKTPDDSYDNDYDIWMLDWLNRGDLVTTWFLDSPVRRAKGVVFPYNFYELNHQLVTHLVPENQTFDEMYLLFMFPFTWGVWAAILGLWCLYGLCMSIIEGSFPVHNARSGWTRVFCLNLNELMHDIFFAAYSFVSQGGYIETSGTRTRTGYMLAWLVEFGTSVLLALYTANMASIFTAGRQEIPAVTSLQDVFNAGGKLCYRQGTQVGDDIEAAVAEGDFPSGTLFPLQSEAVDNEAFVDVDLRAMDHVRAGDCLAYALPQWVAEESLLGKGNEQCDMRALYPPFGSNRGGYITADVFLRQQVLGSPLDFRNLTNAICASLLVPNALGALLREVTYTTNQPILQLRAQHLELIRENKCQLDGSAATVATANNFDRLGFNELGAMLVLLALLPCVLTLISSNGQELIFRMHAAVLRAFGRNVQVRTIAARAHTTLKRPASQRGFFNGMHKLDVACHTAARCVHDLKENWKALDRASEANVEGQVTGISPQAARAQADFEPYASAFQLVPRPGLDADNVIKELRASHAKLNERFDQVVRSLHRLESSHGTQTSTRSSL</sequence>
<dbReference type="GO" id="GO:0016020">
    <property type="term" value="C:membrane"/>
    <property type="evidence" value="ECO:0007669"/>
    <property type="project" value="InterPro"/>
</dbReference>
<feature type="transmembrane region" description="Helical" evidence="1">
    <location>
        <begin position="188"/>
        <end position="213"/>
    </location>
</feature>
<name>A0AB34JUG7_PRYPA</name>
<evidence type="ECO:0000256" key="2">
    <source>
        <dbReference type="SAM" id="SignalP"/>
    </source>
</evidence>
<feature type="signal peptide" evidence="2">
    <location>
        <begin position="1"/>
        <end position="15"/>
    </location>
</feature>
<proteinExistence type="predicted"/>
<keyword evidence="1" id="KW-0472">Membrane</keyword>
<comment type="caution">
    <text evidence="4">The sequence shown here is derived from an EMBL/GenBank/DDBJ whole genome shotgun (WGS) entry which is preliminary data.</text>
</comment>
<dbReference type="InterPro" id="IPR001320">
    <property type="entry name" value="Iontro_rcpt_C"/>
</dbReference>
<keyword evidence="1" id="KW-0812">Transmembrane</keyword>
<dbReference type="AlphaFoldDB" id="A0AB34JUG7"/>
<reference evidence="4 5" key="1">
    <citation type="journal article" date="2024" name="Science">
        <title>Giant polyketide synthase enzymes in the biosynthesis of giant marine polyether toxins.</title>
        <authorList>
            <person name="Fallon T.R."/>
            <person name="Shende V.V."/>
            <person name="Wierzbicki I.H."/>
            <person name="Pendleton A.L."/>
            <person name="Watervoot N.F."/>
            <person name="Auber R.P."/>
            <person name="Gonzalez D.J."/>
            <person name="Wisecaver J.H."/>
            <person name="Moore B.S."/>
        </authorList>
    </citation>
    <scope>NUCLEOTIDE SEQUENCE [LARGE SCALE GENOMIC DNA]</scope>
    <source>
        <strain evidence="4 5">12B1</strain>
    </source>
</reference>
<keyword evidence="5" id="KW-1185">Reference proteome</keyword>